<dbReference type="InterPro" id="IPR036249">
    <property type="entry name" value="Thioredoxin-like_sf"/>
</dbReference>
<dbReference type="InterPro" id="IPR050924">
    <property type="entry name" value="Peroxiredoxin_BCP/PrxQ"/>
</dbReference>
<dbReference type="EC" id="1.11.1.24" evidence="2"/>
<keyword evidence="5" id="KW-0560">Oxidoreductase</keyword>
<evidence type="ECO:0000256" key="4">
    <source>
        <dbReference type="ARBA" id="ARBA00022862"/>
    </source>
</evidence>
<dbReference type="GO" id="GO:0045454">
    <property type="term" value="P:cell redox homeostasis"/>
    <property type="evidence" value="ECO:0007669"/>
    <property type="project" value="TreeGrafter"/>
</dbReference>
<keyword evidence="4" id="KW-0049">Antioxidant</keyword>
<dbReference type="SUPFAM" id="SSF52833">
    <property type="entry name" value="Thioredoxin-like"/>
    <property type="match status" value="1"/>
</dbReference>
<feature type="domain" description="Thioredoxin" evidence="12">
    <location>
        <begin position="4"/>
        <end position="154"/>
    </location>
</feature>
<proteinExistence type="inferred from homology"/>
<dbReference type="GO" id="GO:0034599">
    <property type="term" value="P:cellular response to oxidative stress"/>
    <property type="evidence" value="ECO:0007669"/>
    <property type="project" value="TreeGrafter"/>
</dbReference>
<dbReference type="Proteomes" id="UP001301797">
    <property type="component" value="Chromosome"/>
</dbReference>
<evidence type="ECO:0000256" key="3">
    <source>
        <dbReference type="ARBA" id="ARBA00022559"/>
    </source>
</evidence>
<evidence type="ECO:0000256" key="7">
    <source>
        <dbReference type="ARBA" id="ARBA00023284"/>
    </source>
</evidence>
<comment type="catalytic activity">
    <reaction evidence="10">
        <text>a hydroperoxide + [thioredoxin]-dithiol = an alcohol + [thioredoxin]-disulfide + H2O</text>
        <dbReference type="Rhea" id="RHEA:62620"/>
        <dbReference type="Rhea" id="RHEA-COMP:10698"/>
        <dbReference type="Rhea" id="RHEA-COMP:10700"/>
        <dbReference type="ChEBI" id="CHEBI:15377"/>
        <dbReference type="ChEBI" id="CHEBI:29950"/>
        <dbReference type="ChEBI" id="CHEBI:30879"/>
        <dbReference type="ChEBI" id="CHEBI:35924"/>
        <dbReference type="ChEBI" id="CHEBI:50058"/>
        <dbReference type="EC" id="1.11.1.24"/>
    </reaction>
</comment>
<dbReference type="Gene3D" id="3.40.30.10">
    <property type="entry name" value="Glutaredoxin"/>
    <property type="match status" value="1"/>
</dbReference>
<evidence type="ECO:0000256" key="1">
    <source>
        <dbReference type="ARBA" id="ARBA00011245"/>
    </source>
</evidence>
<dbReference type="CDD" id="cd03017">
    <property type="entry name" value="PRX_BCP"/>
    <property type="match status" value="1"/>
</dbReference>
<dbReference type="PANTHER" id="PTHR42801:SF4">
    <property type="entry name" value="AHPC_TSA FAMILY PROTEIN"/>
    <property type="match status" value="1"/>
</dbReference>
<dbReference type="PIRSF" id="PIRSF000239">
    <property type="entry name" value="AHPC"/>
    <property type="match status" value="1"/>
</dbReference>
<gene>
    <name evidence="13" type="ORF">F1737_04895</name>
</gene>
<comment type="subunit">
    <text evidence="1">Monomer.</text>
</comment>
<dbReference type="PROSITE" id="PS51352">
    <property type="entry name" value="THIOREDOXIN_2"/>
    <property type="match status" value="1"/>
</dbReference>
<dbReference type="Pfam" id="PF00578">
    <property type="entry name" value="AhpC-TSA"/>
    <property type="match status" value="1"/>
</dbReference>
<evidence type="ECO:0000256" key="8">
    <source>
        <dbReference type="ARBA" id="ARBA00032824"/>
    </source>
</evidence>
<dbReference type="FunFam" id="3.40.30.10:FF:000007">
    <property type="entry name" value="Thioredoxin-dependent thiol peroxidase"/>
    <property type="match status" value="1"/>
</dbReference>
<evidence type="ECO:0000256" key="11">
    <source>
        <dbReference type="PIRSR" id="PIRSR000239-1"/>
    </source>
</evidence>
<dbReference type="NCBIfam" id="NF006960">
    <property type="entry name" value="PRK09437.1"/>
    <property type="match status" value="1"/>
</dbReference>
<keyword evidence="14" id="KW-1185">Reference proteome</keyword>
<evidence type="ECO:0000313" key="14">
    <source>
        <dbReference type="Proteomes" id="UP001301797"/>
    </source>
</evidence>
<dbReference type="EMBL" id="CP043875">
    <property type="protein sequence ID" value="WOF16089.1"/>
    <property type="molecule type" value="Genomic_DNA"/>
</dbReference>
<dbReference type="PANTHER" id="PTHR42801">
    <property type="entry name" value="THIOREDOXIN-DEPENDENT PEROXIDE REDUCTASE"/>
    <property type="match status" value="1"/>
</dbReference>
<keyword evidence="7" id="KW-0676">Redox-active center</keyword>
<evidence type="ECO:0000256" key="9">
    <source>
        <dbReference type="ARBA" id="ARBA00038489"/>
    </source>
</evidence>
<dbReference type="InterPro" id="IPR000866">
    <property type="entry name" value="AhpC/TSA"/>
</dbReference>
<comment type="similarity">
    <text evidence="9">Belongs to the peroxiredoxin family. BCP/PrxQ subfamily.</text>
</comment>
<evidence type="ECO:0000256" key="2">
    <source>
        <dbReference type="ARBA" id="ARBA00013017"/>
    </source>
</evidence>
<accession>A0AA97FBV5</accession>
<evidence type="ECO:0000259" key="12">
    <source>
        <dbReference type="PROSITE" id="PS51352"/>
    </source>
</evidence>
<name>A0AA97FBV5_9EURY</name>
<dbReference type="RefSeq" id="WP_317137665.1">
    <property type="nucleotide sequence ID" value="NZ_CP043875.1"/>
</dbReference>
<evidence type="ECO:0000256" key="10">
    <source>
        <dbReference type="ARBA" id="ARBA00049091"/>
    </source>
</evidence>
<dbReference type="GO" id="GO:0005737">
    <property type="term" value="C:cytoplasm"/>
    <property type="evidence" value="ECO:0007669"/>
    <property type="project" value="TreeGrafter"/>
</dbReference>
<reference evidence="13 14" key="1">
    <citation type="submission" date="2019-09" db="EMBL/GenBank/DDBJ databases">
        <title>The complete genome of Methanoplanus sp. FWC-SCC4.</title>
        <authorList>
            <person name="Chen S.-C."/>
            <person name="Zhou Y.-Z."/>
            <person name="Lai M.-C."/>
        </authorList>
    </citation>
    <scope>NUCLEOTIDE SEQUENCE [LARGE SCALE GENOMIC DNA]</scope>
    <source>
        <strain evidence="13 14">FWC-SCC4</strain>
    </source>
</reference>
<keyword evidence="3 13" id="KW-0575">Peroxidase</keyword>
<dbReference type="AlphaFoldDB" id="A0AA97FBV5"/>
<dbReference type="InterPro" id="IPR013766">
    <property type="entry name" value="Thioredoxin_domain"/>
</dbReference>
<dbReference type="KEGG" id="mefw:F1737_04895"/>
<sequence length="154" mass="17716">MDEIKTGDMAPEFSIRDSNEKETCLSVFKGTKIILYFYPKDNTPGCTLEAVSFTEKLKEFEDLDAIVIGISPDSCESHRKFSRKHNIGFILLSNPEHDVLKSYNVWKPKKMFGKEFLGVERSTFLIDENGIIKKIWRKVKVKGHAEEVLKELKS</sequence>
<dbReference type="GeneID" id="85229490"/>
<dbReference type="GO" id="GO:0008379">
    <property type="term" value="F:thioredoxin peroxidase activity"/>
    <property type="evidence" value="ECO:0007669"/>
    <property type="project" value="TreeGrafter"/>
</dbReference>
<protein>
    <recommendedName>
        <fullName evidence="2">thioredoxin-dependent peroxiredoxin</fullName>
        <ecNumber evidence="2">1.11.1.24</ecNumber>
    </recommendedName>
    <alternativeName>
        <fullName evidence="8">Thioredoxin peroxidase</fullName>
    </alternativeName>
</protein>
<dbReference type="InterPro" id="IPR024706">
    <property type="entry name" value="Peroxiredoxin_AhpC-typ"/>
</dbReference>
<evidence type="ECO:0000256" key="6">
    <source>
        <dbReference type="ARBA" id="ARBA00023157"/>
    </source>
</evidence>
<evidence type="ECO:0000313" key="13">
    <source>
        <dbReference type="EMBL" id="WOF16089.1"/>
    </source>
</evidence>
<evidence type="ECO:0000256" key="5">
    <source>
        <dbReference type="ARBA" id="ARBA00023002"/>
    </source>
</evidence>
<organism evidence="13 14">
    <name type="scientific">Methanochimaera problematica</name>
    <dbReference type="NCBI Taxonomy" id="2609417"/>
    <lineage>
        <taxon>Archaea</taxon>
        <taxon>Methanobacteriati</taxon>
        <taxon>Methanobacteriota</taxon>
        <taxon>Stenosarchaea group</taxon>
        <taxon>Methanomicrobia</taxon>
        <taxon>Methanomicrobiales</taxon>
        <taxon>Methanomicrobiaceae</taxon>
        <taxon>Methanochimaera</taxon>
    </lineage>
</organism>
<keyword evidence="6" id="KW-1015">Disulfide bond</keyword>
<feature type="active site" description="Cysteine sulfenic acid (-SOH) intermediate; for peroxidase activity" evidence="11">
    <location>
        <position position="46"/>
    </location>
</feature>